<dbReference type="SMART" id="SM00368">
    <property type="entry name" value="LRR_RI"/>
    <property type="match status" value="3"/>
</dbReference>
<accession>A0A8J4TE59</accession>
<dbReference type="InterPro" id="IPR032675">
    <property type="entry name" value="LRR_dom_sf"/>
</dbReference>
<protein>
    <submittedName>
        <fullName evidence="3">NACHT, LRR and PYD domains-containing protein 12-like isoform X5</fullName>
    </submittedName>
</protein>
<evidence type="ECO:0000256" key="1">
    <source>
        <dbReference type="ARBA" id="ARBA00022614"/>
    </source>
</evidence>
<sequence>LFNCGVSVKGCAALSSALKCNPSHLRELHLSNNILGDSGVKHLCALLENSHCNLEILGLCYCGVSDEGCAALTSALRLNPSHLKHLDLSGNKLGDAGVKHFSDILKNPHRKLEKL</sequence>
<organism evidence="3 4">
    <name type="scientific">Clarias magur</name>
    <name type="common">Asian catfish</name>
    <name type="synonym">Macropteronotus magur</name>
    <dbReference type="NCBI Taxonomy" id="1594786"/>
    <lineage>
        <taxon>Eukaryota</taxon>
        <taxon>Metazoa</taxon>
        <taxon>Chordata</taxon>
        <taxon>Craniata</taxon>
        <taxon>Vertebrata</taxon>
        <taxon>Euteleostomi</taxon>
        <taxon>Actinopterygii</taxon>
        <taxon>Neopterygii</taxon>
        <taxon>Teleostei</taxon>
        <taxon>Ostariophysi</taxon>
        <taxon>Siluriformes</taxon>
        <taxon>Clariidae</taxon>
        <taxon>Clarias</taxon>
    </lineage>
</organism>
<comment type="caution">
    <text evidence="3">The sequence shown here is derived from an EMBL/GenBank/DDBJ whole genome shotgun (WGS) entry which is preliminary data.</text>
</comment>
<evidence type="ECO:0000313" key="3">
    <source>
        <dbReference type="EMBL" id="KAF5888348.1"/>
    </source>
</evidence>
<reference evidence="3" key="1">
    <citation type="submission" date="2020-07" db="EMBL/GenBank/DDBJ databases">
        <title>Clarias magur genome sequencing, assembly and annotation.</title>
        <authorList>
            <person name="Kushwaha B."/>
            <person name="Kumar R."/>
            <person name="Das P."/>
            <person name="Joshi C.G."/>
            <person name="Kumar D."/>
            <person name="Nagpure N.S."/>
            <person name="Pandey M."/>
            <person name="Agarwal S."/>
            <person name="Srivastava S."/>
            <person name="Singh M."/>
            <person name="Sahoo L."/>
            <person name="Jayasankar P."/>
            <person name="Meher P.K."/>
            <person name="Koringa P.G."/>
            <person name="Iquebal M.A."/>
            <person name="Das S.P."/>
            <person name="Bit A."/>
            <person name="Patnaik S."/>
            <person name="Patel N."/>
            <person name="Shah T.M."/>
            <person name="Hinsu A."/>
            <person name="Jena J.K."/>
        </authorList>
    </citation>
    <scope>NUCLEOTIDE SEQUENCE</scope>
    <source>
        <strain evidence="3">CIFAMagur01</strain>
        <tissue evidence="3">Testis</tissue>
    </source>
</reference>
<dbReference type="AlphaFoldDB" id="A0A8J4TE59"/>
<feature type="non-terminal residue" evidence="3">
    <location>
        <position position="1"/>
    </location>
</feature>
<dbReference type="OrthoDB" id="120976at2759"/>
<evidence type="ECO:0000313" key="4">
    <source>
        <dbReference type="Proteomes" id="UP000727407"/>
    </source>
</evidence>
<dbReference type="EMBL" id="QNUK01000999">
    <property type="protein sequence ID" value="KAF5888348.1"/>
    <property type="molecule type" value="Genomic_DNA"/>
</dbReference>
<dbReference type="PANTHER" id="PTHR24106">
    <property type="entry name" value="NACHT, LRR AND CARD DOMAINS-CONTAINING"/>
    <property type="match status" value="1"/>
</dbReference>
<keyword evidence="2" id="KW-0677">Repeat</keyword>
<dbReference type="Proteomes" id="UP000727407">
    <property type="component" value="Unassembled WGS sequence"/>
</dbReference>
<evidence type="ECO:0000256" key="2">
    <source>
        <dbReference type="ARBA" id="ARBA00022737"/>
    </source>
</evidence>
<dbReference type="SUPFAM" id="SSF52047">
    <property type="entry name" value="RNI-like"/>
    <property type="match status" value="1"/>
</dbReference>
<keyword evidence="1" id="KW-0433">Leucine-rich repeat</keyword>
<dbReference type="Gene3D" id="3.80.10.10">
    <property type="entry name" value="Ribonuclease Inhibitor"/>
    <property type="match status" value="1"/>
</dbReference>
<proteinExistence type="predicted"/>
<feature type="non-terminal residue" evidence="3">
    <location>
        <position position="115"/>
    </location>
</feature>
<dbReference type="InterPro" id="IPR051261">
    <property type="entry name" value="NLR"/>
</dbReference>
<name>A0A8J4TE59_CLAMG</name>
<dbReference type="InterPro" id="IPR001611">
    <property type="entry name" value="Leu-rich_rpt"/>
</dbReference>
<gene>
    <name evidence="3" type="ORF">DAT39_021894</name>
</gene>
<dbReference type="Pfam" id="PF13516">
    <property type="entry name" value="LRR_6"/>
    <property type="match status" value="3"/>
</dbReference>
<keyword evidence="4" id="KW-1185">Reference proteome</keyword>